<dbReference type="InterPro" id="IPR003788">
    <property type="entry name" value="NDUFAF7"/>
</dbReference>
<evidence type="ECO:0000256" key="2">
    <source>
        <dbReference type="ARBA" id="ARBA00005891"/>
    </source>
</evidence>
<dbReference type="GO" id="GO:0032981">
    <property type="term" value="P:mitochondrial respiratory chain complex I assembly"/>
    <property type="evidence" value="ECO:0007669"/>
    <property type="project" value="TreeGrafter"/>
</dbReference>
<dbReference type="Pfam" id="PF02636">
    <property type="entry name" value="Methyltransf_28"/>
    <property type="match status" value="1"/>
</dbReference>
<dbReference type="GO" id="GO:0035243">
    <property type="term" value="F:protein-arginine omega-N symmetric methyltransferase activity"/>
    <property type="evidence" value="ECO:0007669"/>
    <property type="project" value="UniProtKB-EC"/>
</dbReference>
<dbReference type="RefSeq" id="XP_025596414.1">
    <property type="nucleotide sequence ID" value="XM_025740325.1"/>
</dbReference>
<gene>
    <name evidence="8" type="ORF">FA09DRAFT_300199</name>
</gene>
<proteinExistence type="inferred from homology"/>
<dbReference type="GO" id="GO:0032259">
    <property type="term" value="P:methylation"/>
    <property type="evidence" value="ECO:0007669"/>
    <property type="project" value="UniProtKB-KW"/>
</dbReference>
<dbReference type="Gene3D" id="3.40.50.12710">
    <property type="match status" value="1"/>
</dbReference>
<organism evidence="8 9">
    <name type="scientific">Tilletiopsis washingtonensis</name>
    <dbReference type="NCBI Taxonomy" id="58919"/>
    <lineage>
        <taxon>Eukaryota</taxon>
        <taxon>Fungi</taxon>
        <taxon>Dikarya</taxon>
        <taxon>Basidiomycota</taxon>
        <taxon>Ustilaginomycotina</taxon>
        <taxon>Exobasidiomycetes</taxon>
        <taxon>Entylomatales</taxon>
        <taxon>Entylomatales incertae sedis</taxon>
        <taxon>Tilletiopsis</taxon>
    </lineage>
</organism>
<keyword evidence="3 7" id="KW-0489">Methyltransferase</keyword>
<accession>A0A316Z7C7</accession>
<keyword evidence="9" id="KW-1185">Reference proteome</keyword>
<dbReference type="EMBL" id="KZ819300">
    <property type="protein sequence ID" value="PWN96135.1"/>
    <property type="molecule type" value="Genomic_DNA"/>
</dbReference>
<evidence type="ECO:0000313" key="9">
    <source>
        <dbReference type="Proteomes" id="UP000245946"/>
    </source>
</evidence>
<evidence type="ECO:0000256" key="1">
    <source>
        <dbReference type="ARBA" id="ARBA00004173"/>
    </source>
</evidence>
<keyword evidence="4 7" id="KW-0808">Transferase</keyword>
<comment type="function">
    <text evidence="7">Arginine methyltransferase involved in the assembly or stability of mitochondrial NADH:ubiquinone oxidoreductase complex (complex I).</text>
</comment>
<keyword evidence="5 7" id="KW-0496">Mitochondrion</keyword>
<dbReference type="EC" id="2.1.1.320" evidence="7"/>
<dbReference type="SUPFAM" id="SSF53335">
    <property type="entry name" value="S-adenosyl-L-methionine-dependent methyltransferases"/>
    <property type="match status" value="1"/>
</dbReference>
<dbReference type="Proteomes" id="UP000245946">
    <property type="component" value="Unassembled WGS sequence"/>
</dbReference>
<sequence>MRTALLDPTLGYYASALAGADSESAAGAAPRDVLGTHGDFITSPEISQVFGELLAVYLVSRWQAAGCPSRTRLVELGPGKGTLLADVVRTLARFPLLLGTLESVHLVEASPGLMALQASALGGALDAAGVPMRAAGEEVPAGAPRGVETEWFARVEQVPLQPDVWTMGVAHEFFDALPIHIFEKTAKGFREVLVDIERAPQGHTILRPSDLKPASSKPAAPPSTKLRYVLAPQPTPWSQLLAERSPRFAGLQPGQRLEVSPEAWGAARRFAELIAGREAPVVAEDGARDAAAEEARLRSESLGGAALIIDYGDDKAFGNSFRAFKQHKIVDPLEDAGAADLTANVDFHHLKSAVATTDARALGPMFQAHFLQALGLEQRVGALAKAAPPERRVDIERAAKRLVDATGMGAQYKFLALEAGHTGAAQEQEAASVYPFEM</sequence>
<dbReference type="STRING" id="58919.A0A316Z7C7"/>
<comment type="catalytic activity">
    <reaction evidence="6 7">
        <text>L-arginyl-[protein] + 2 S-adenosyl-L-methionine = N(omega),N(omega)'-dimethyl-L-arginyl-[protein] + 2 S-adenosyl-L-homocysteine + 2 H(+)</text>
        <dbReference type="Rhea" id="RHEA:48108"/>
        <dbReference type="Rhea" id="RHEA-COMP:10532"/>
        <dbReference type="Rhea" id="RHEA-COMP:11992"/>
        <dbReference type="ChEBI" id="CHEBI:15378"/>
        <dbReference type="ChEBI" id="CHEBI:29965"/>
        <dbReference type="ChEBI" id="CHEBI:57856"/>
        <dbReference type="ChEBI" id="CHEBI:59789"/>
        <dbReference type="ChEBI" id="CHEBI:88221"/>
        <dbReference type="EC" id="2.1.1.320"/>
    </reaction>
</comment>
<evidence type="ECO:0000256" key="3">
    <source>
        <dbReference type="ARBA" id="ARBA00022603"/>
    </source>
</evidence>
<dbReference type="OrthoDB" id="438553at2759"/>
<dbReference type="PANTHER" id="PTHR12049:SF7">
    <property type="entry name" value="PROTEIN ARGININE METHYLTRANSFERASE NDUFAF7, MITOCHONDRIAL"/>
    <property type="match status" value="1"/>
</dbReference>
<dbReference type="GeneID" id="37267871"/>
<comment type="similarity">
    <text evidence="2 7">Belongs to the NDUFAF7 family.</text>
</comment>
<dbReference type="GO" id="GO:0005739">
    <property type="term" value="C:mitochondrion"/>
    <property type="evidence" value="ECO:0007669"/>
    <property type="project" value="UniProtKB-SubCell"/>
</dbReference>
<reference evidence="8 9" key="1">
    <citation type="journal article" date="2018" name="Mol. Biol. Evol.">
        <title>Broad Genomic Sampling Reveals a Smut Pathogenic Ancestry of the Fungal Clade Ustilaginomycotina.</title>
        <authorList>
            <person name="Kijpornyongpan T."/>
            <person name="Mondo S.J."/>
            <person name="Barry K."/>
            <person name="Sandor L."/>
            <person name="Lee J."/>
            <person name="Lipzen A."/>
            <person name="Pangilinan J."/>
            <person name="LaButti K."/>
            <person name="Hainaut M."/>
            <person name="Henrissat B."/>
            <person name="Grigoriev I.V."/>
            <person name="Spatafora J.W."/>
            <person name="Aime M.C."/>
        </authorList>
    </citation>
    <scope>NUCLEOTIDE SEQUENCE [LARGE SCALE GENOMIC DNA]</scope>
    <source>
        <strain evidence="8 9">MCA 4186</strain>
    </source>
</reference>
<dbReference type="PANTHER" id="PTHR12049">
    <property type="entry name" value="PROTEIN ARGININE METHYLTRANSFERASE NDUFAF7, MITOCHONDRIAL"/>
    <property type="match status" value="1"/>
</dbReference>
<evidence type="ECO:0000256" key="5">
    <source>
        <dbReference type="ARBA" id="ARBA00023128"/>
    </source>
</evidence>
<name>A0A316Z7C7_9BASI</name>
<evidence type="ECO:0000256" key="6">
    <source>
        <dbReference type="ARBA" id="ARBA00048612"/>
    </source>
</evidence>
<dbReference type="AlphaFoldDB" id="A0A316Z7C7"/>
<dbReference type="InterPro" id="IPR038375">
    <property type="entry name" value="NDUFAF7_sf"/>
</dbReference>
<protein>
    <recommendedName>
        <fullName evidence="7">Protein arginine methyltransferase NDUFAF7</fullName>
        <ecNumber evidence="7">2.1.1.320</ecNumber>
    </recommendedName>
</protein>
<evidence type="ECO:0000256" key="7">
    <source>
        <dbReference type="RuleBase" id="RU364114"/>
    </source>
</evidence>
<dbReference type="InterPro" id="IPR029063">
    <property type="entry name" value="SAM-dependent_MTases_sf"/>
</dbReference>
<evidence type="ECO:0000313" key="8">
    <source>
        <dbReference type="EMBL" id="PWN96135.1"/>
    </source>
</evidence>
<comment type="subcellular location">
    <subcellularLocation>
        <location evidence="1 7">Mitochondrion</location>
    </subcellularLocation>
</comment>
<evidence type="ECO:0000256" key="4">
    <source>
        <dbReference type="ARBA" id="ARBA00022679"/>
    </source>
</evidence>